<dbReference type="InterPro" id="IPR023214">
    <property type="entry name" value="HAD_sf"/>
</dbReference>
<dbReference type="Gene3D" id="3.40.50.1000">
    <property type="entry name" value="HAD superfamily/HAD-like"/>
    <property type="match status" value="1"/>
</dbReference>
<dbReference type="Pfam" id="PF08282">
    <property type="entry name" value="Hydrolase_3"/>
    <property type="match status" value="1"/>
</dbReference>
<dbReference type="AlphaFoldDB" id="A0A9Q5JFB1"/>
<sequence length="256" mass="28879">MKENKAIIFDYDGTLLLKCEEIISDKIKILLKNLKDKNFLIILATGRPLNHCQYLLDENLVDYIVSANGSLVTAKERFYSIPISATKVKIFNGFCTEKNIPTTFYSEDILTNGVVDNKIVAGLKDAMNINALDLPLIDVEEVKDIYLMCAFCEESMDVKLRSSFPDMYLLRWHPFIISVLEQEVSKTNGIMEILTHHHISPNDCIAVGDGGNDVDMLQMVGRGIAIKGNKKLMEVADYVIHSVKDELISIIEIQDF</sequence>
<dbReference type="PANTHER" id="PTHR10000">
    <property type="entry name" value="PHOSPHOSERINE PHOSPHATASE"/>
    <property type="match status" value="1"/>
</dbReference>
<dbReference type="GO" id="GO:0000287">
    <property type="term" value="F:magnesium ion binding"/>
    <property type="evidence" value="ECO:0007669"/>
    <property type="project" value="TreeGrafter"/>
</dbReference>
<dbReference type="EMBL" id="MKIQ01000028">
    <property type="protein sequence ID" value="OFI46255.1"/>
    <property type="molecule type" value="Genomic_DNA"/>
</dbReference>
<dbReference type="InterPro" id="IPR036412">
    <property type="entry name" value="HAD-like_sf"/>
</dbReference>
<evidence type="ECO:0008006" key="3">
    <source>
        <dbReference type="Google" id="ProtNLM"/>
    </source>
</evidence>
<accession>A0A9Q5JFB1</accession>
<dbReference type="GO" id="GO:0016791">
    <property type="term" value="F:phosphatase activity"/>
    <property type="evidence" value="ECO:0007669"/>
    <property type="project" value="TreeGrafter"/>
</dbReference>
<dbReference type="GO" id="GO:0005829">
    <property type="term" value="C:cytosol"/>
    <property type="evidence" value="ECO:0007669"/>
    <property type="project" value="TreeGrafter"/>
</dbReference>
<dbReference type="OrthoDB" id="9814970at2"/>
<keyword evidence="2" id="KW-1185">Reference proteome</keyword>
<comment type="caution">
    <text evidence="1">The sequence shown here is derived from an EMBL/GenBank/DDBJ whole genome shotgun (WGS) entry which is preliminary data.</text>
</comment>
<reference evidence="2" key="1">
    <citation type="submission" date="2016-09" db="EMBL/GenBank/DDBJ databases">
        <title>Draft genome sequence of a novel species of the family Streptococcaceae isolated from flowers.</title>
        <authorList>
            <person name="Chuah L.-O."/>
            <person name="Yap K.-P."/>
            <person name="Thong K.L."/>
            <person name="Liong M.T."/>
            <person name="Ahmad R."/>
            <person name="Rusul G."/>
        </authorList>
    </citation>
    <scope>NUCLEOTIDE SEQUENCE [LARGE SCALE GENOMIC DNA]</scope>
    <source>
        <strain evidence="2">HibF3</strain>
    </source>
</reference>
<organism evidence="1 2">
    <name type="scientific">Floricoccus penangensis</name>
    <dbReference type="NCBI Taxonomy" id="1859475"/>
    <lineage>
        <taxon>Bacteria</taxon>
        <taxon>Bacillati</taxon>
        <taxon>Bacillota</taxon>
        <taxon>Bacilli</taxon>
        <taxon>Lactobacillales</taxon>
        <taxon>Streptococcaceae</taxon>
        <taxon>Floricoccus</taxon>
    </lineage>
</organism>
<protein>
    <recommendedName>
        <fullName evidence="3">HAD family hydrolase</fullName>
    </recommendedName>
</protein>
<proteinExistence type="predicted"/>
<evidence type="ECO:0000313" key="2">
    <source>
        <dbReference type="Proteomes" id="UP000177273"/>
    </source>
</evidence>
<gene>
    <name evidence="1" type="ORF">BG262_04365</name>
</gene>
<dbReference type="SUPFAM" id="SSF56784">
    <property type="entry name" value="HAD-like"/>
    <property type="match status" value="1"/>
</dbReference>
<dbReference type="Proteomes" id="UP000177273">
    <property type="component" value="Unassembled WGS sequence"/>
</dbReference>
<evidence type="ECO:0000313" key="1">
    <source>
        <dbReference type="EMBL" id="OFI46255.1"/>
    </source>
</evidence>
<name>A0A9Q5JFB1_9LACT</name>
<dbReference type="RefSeq" id="WP_070788192.1">
    <property type="nucleotide sequence ID" value="NZ_MKIQ01000028.1"/>
</dbReference>
<dbReference type="PANTHER" id="PTHR10000:SF25">
    <property type="entry name" value="PHOSPHATASE YKRA-RELATED"/>
    <property type="match status" value="1"/>
</dbReference>
<dbReference type="Gene3D" id="3.30.1240.10">
    <property type="match status" value="1"/>
</dbReference>